<organism evidence="8 9">
    <name type="scientific">Gossypium australe</name>
    <dbReference type="NCBI Taxonomy" id="47621"/>
    <lineage>
        <taxon>Eukaryota</taxon>
        <taxon>Viridiplantae</taxon>
        <taxon>Streptophyta</taxon>
        <taxon>Embryophyta</taxon>
        <taxon>Tracheophyta</taxon>
        <taxon>Spermatophyta</taxon>
        <taxon>Magnoliopsida</taxon>
        <taxon>eudicotyledons</taxon>
        <taxon>Gunneridae</taxon>
        <taxon>Pentapetalae</taxon>
        <taxon>rosids</taxon>
        <taxon>malvids</taxon>
        <taxon>Malvales</taxon>
        <taxon>Malvaceae</taxon>
        <taxon>Malvoideae</taxon>
        <taxon>Gossypium</taxon>
    </lineage>
</organism>
<evidence type="ECO:0000256" key="3">
    <source>
        <dbReference type="ARBA" id="ARBA00022722"/>
    </source>
</evidence>
<protein>
    <submittedName>
        <fullName evidence="8">Integrase, catalytic core</fullName>
    </submittedName>
</protein>
<proteinExistence type="predicted"/>
<dbReference type="AlphaFoldDB" id="A0A5B6X1K4"/>
<sequence length="202" mass="23722">MTFLDTLASYYRRFVEGFSLIAALMANLLRKNAPFKWIEEQQGSYEKLNSLLTQVPALIQPESKKDYVVYSDVSHIALGCVLMQDSKVVAYALIQLKPHECNYPTHDFDLVAIVFALKIWRHYLYGEKCIIYTDHKSLKYLLTRKELNLTQRIWIGLLKITILPLSTIRERRMLLPMQCNNPFLVKSEQWFCDHKFEVETII</sequence>
<gene>
    <name evidence="8" type="ORF">EPI10_031427</name>
</gene>
<keyword evidence="9" id="KW-1185">Reference proteome</keyword>
<name>A0A5B6X1K4_9ROSI</name>
<evidence type="ECO:0000256" key="1">
    <source>
        <dbReference type="ARBA" id="ARBA00022679"/>
    </source>
</evidence>
<dbReference type="GO" id="GO:0003964">
    <property type="term" value="F:RNA-directed DNA polymerase activity"/>
    <property type="evidence" value="ECO:0007669"/>
    <property type="project" value="UniProtKB-KW"/>
</dbReference>
<keyword evidence="3" id="KW-0540">Nuclease</keyword>
<comment type="caution">
    <text evidence="8">The sequence shown here is derived from an EMBL/GenBank/DDBJ whole genome shotgun (WGS) entry which is preliminary data.</text>
</comment>
<evidence type="ECO:0000256" key="2">
    <source>
        <dbReference type="ARBA" id="ARBA00022695"/>
    </source>
</evidence>
<dbReference type="PANTHER" id="PTHR34072:SF59">
    <property type="entry name" value="CCHC-TYPE INTEGRASE"/>
    <property type="match status" value="1"/>
</dbReference>
<evidence type="ECO:0000259" key="7">
    <source>
        <dbReference type="Pfam" id="PF17917"/>
    </source>
</evidence>
<dbReference type="InterPro" id="IPR041373">
    <property type="entry name" value="RT_RNaseH"/>
</dbReference>
<dbReference type="Gene3D" id="3.30.70.270">
    <property type="match status" value="1"/>
</dbReference>
<accession>A0A5B6X1K4</accession>
<dbReference type="Pfam" id="PF17917">
    <property type="entry name" value="RT_RNaseH"/>
    <property type="match status" value="1"/>
</dbReference>
<dbReference type="InterPro" id="IPR043128">
    <property type="entry name" value="Rev_trsase/Diguanyl_cyclase"/>
</dbReference>
<evidence type="ECO:0000256" key="5">
    <source>
        <dbReference type="ARBA" id="ARBA00022801"/>
    </source>
</evidence>
<dbReference type="GO" id="GO:0016787">
    <property type="term" value="F:hydrolase activity"/>
    <property type="evidence" value="ECO:0007669"/>
    <property type="project" value="UniProtKB-KW"/>
</dbReference>
<keyword evidence="1" id="KW-0808">Transferase</keyword>
<dbReference type="GO" id="GO:0004519">
    <property type="term" value="F:endonuclease activity"/>
    <property type="evidence" value="ECO:0007669"/>
    <property type="project" value="UniProtKB-KW"/>
</dbReference>
<dbReference type="OrthoDB" id="111931at2759"/>
<dbReference type="CDD" id="cd09274">
    <property type="entry name" value="RNase_HI_RT_Ty3"/>
    <property type="match status" value="1"/>
</dbReference>
<reference evidence="9" key="1">
    <citation type="journal article" date="2019" name="Plant Biotechnol. J.">
        <title>Genome sequencing of the Australian wild diploid species Gossypium australe highlights disease resistance and delayed gland morphogenesis.</title>
        <authorList>
            <person name="Cai Y."/>
            <person name="Cai X."/>
            <person name="Wang Q."/>
            <person name="Wang P."/>
            <person name="Zhang Y."/>
            <person name="Cai C."/>
            <person name="Xu Y."/>
            <person name="Wang K."/>
            <person name="Zhou Z."/>
            <person name="Wang C."/>
            <person name="Geng S."/>
            <person name="Li B."/>
            <person name="Dong Q."/>
            <person name="Hou Y."/>
            <person name="Wang H."/>
            <person name="Ai P."/>
            <person name="Liu Z."/>
            <person name="Yi F."/>
            <person name="Sun M."/>
            <person name="An G."/>
            <person name="Cheng J."/>
            <person name="Zhang Y."/>
            <person name="Shi Q."/>
            <person name="Xie Y."/>
            <person name="Shi X."/>
            <person name="Chang Y."/>
            <person name="Huang F."/>
            <person name="Chen Y."/>
            <person name="Hong S."/>
            <person name="Mi L."/>
            <person name="Sun Q."/>
            <person name="Zhang L."/>
            <person name="Zhou B."/>
            <person name="Peng R."/>
            <person name="Zhang X."/>
            <person name="Liu F."/>
        </authorList>
    </citation>
    <scope>NUCLEOTIDE SEQUENCE [LARGE SCALE GENOMIC DNA]</scope>
    <source>
        <strain evidence="9">cv. PA1801</strain>
    </source>
</reference>
<dbReference type="SUPFAM" id="SSF56672">
    <property type="entry name" value="DNA/RNA polymerases"/>
    <property type="match status" value="1"/>
</dbReference>
<evidence type="ECO:0000313" key="9">
    <source>
        <dbReference type="Proteomes" id="UP000325315"/>
    </source>
</evidence>
<dbReference type="Proteomes" id="UP000325315">
    <property type="component" value="Unassembled WGS sequence"/>
</dbReference>
<keyword evidence="6" id="KW-0695">RNA-directed DNA polymerase</keyword>
<feature type="domain" description="Reverse transcriptase RNase H-like" evidence="7">
    <location>
        <begin position="64"/>
        <end position="156"/>
    </location>
</feature>
<keyword evidence="2" id="KW-0548">Nucleotidyltransferase</keyword>
<keyword evidence="5" id="KW-0378">Hydrolase</keyword>
<evidence type="ECO:0000256" key="4">
    <source>
        <dbReference type="ARBA" id="ARBA00022759"/>
    </source>
</evidence>
<dbReference type="InterPro" id="IPR043502">
    <property type="entry name" value="DNA/RNA_pol_sf"/>
</dbReference>
<keyword evidence="4" id="KW-0255">Endonuclease</keyword>
<dbReference type="PANTHER" id="PTHR34072">
    <property type="entry name" value="ENZYMATIC POLYPROTEIN-RELATED"/>
    <property type="match status" value="1"/>
</dbReference>
<dbReference type="EMBL" id="SMMG02000001">
    <property type="protein sequence ID" value="KAA3487613.1"/>
    <property type="molecule type" value="Genomic_DNA"/>
</dbReference>
<evidence type="ECO:0000256" key="6">
    <source>
        <dbReference type="ARBA" id="ARBA00022918"/>
    </source>
</evidence>
<evidence type="ECO:0000313" key="8">
    <source>
        <dbReference type="EMBL" id="KAA3487613.1"/>
    </source>
</evidence>